<accession>A0A0L0FZD4</accession>
<dbReference type="Pfam" id="PF01842">
    <property type="entry name" value="ACT"/>
    <property type="match status" value="1"/>
</dbReference>
<proteinExistence type="inferred from homology"/>
<dbReference type="InterPro" id="IPR029009">
    <property type="entry name" value="ASB_dom_sf"/>
</dbReference>
<evidence type="ECO:0000256" key="2">
    <source>
        <dbReference type="ARBA" id="ARBA00005854"/>
    </source>
</evidence>
<evidence type="ECO:0000256" key="8">
    <source>
        <dbReference type="ARBA" id="ARBA00022990"/>
    </source>
</evidence>
<keyword evidence="8" id="KW-0007">Acetylation</keyword>
<dbReference type="GO" id="GO:0051287">
    <property type="term" value="F:NAD binding"/>
    <property type="evidence" value="ECO:0007669"/>
    <property type="project" value="UniProtKB-UniRule"/>
</dbReference>
<keyword evidence="6" id="KW-0597">Phosphoprotein</keyword>
<dbReference type="GO" id="GO:0004617">
    <property type="term" value="F:phosphoglycerate dehydrogenase activity"/>
    <property type="evidence" value="ECO:0007669"/>
    <property type="project" value="UniProtKB-EC"/>
</dbReference>
<keyword evidence="7 13" id="KW-0028">Amino-acid biosynthesis</keyword>
<evidence type="ECO:0000256" key="13">
    <source>
        <dbReference type="RuleBase" id="RU363003"/>
    </source>
</evidence>
<evidence type="ECO:0000256" key="7">
    <source>
        <dbReference type="ARBA" id="ARBA00022605"/>
    </source>
</evidence>
<organism evidence="15 16">
    <name type="scientific">Sphaeroforma arctica JP610</name>
    <dbReference type="NCBI Taxonomy" id="667725"/>
    <lineage>
        <taxon>Eukaryota</taxon>
        <taxon>Ichthyosporea</taxon>
        <taxon>Ichthyophonida</taxon>
        <taxon>Sphaeroforma</taxon>
    </lineage>
</organism>
<dbReference type="EMBL" id="KQ242045">
    <property type="protein sequence ID" value="KNC81328.1"/>
    <property type="molecule type" value="Genomic_DNA"/>
</dbReference>
<dbReference type="PANTHER" id="PTHR42938:SF22">
    <property type="entry name" value="D-3-PHOSPHOGLYCERATE DEHYDROGENASE"/>
    <property type="match status" value="1"/>
</dbReference>
<dbReference type="InterPro" id="IPR036291">
    <property type="entry name" value="NAD(P)-bd_dom_sf"/>
</dbReference>
<dbReference type="Gene3D" id="3.40.50.720">
    <property type="entry name" value="NAD(P)-binding Rossmann-like Domain"/>
    <property type="match status" value="2"/>
</dbReference>
<dbReference type="EC" id="1.1.1.95" evidence="4 13"/>
<evidence type="ECO:0000256" key="11">
    <source>
        <dbReference type="ARBA" id="ARBA00023299"/>
    </source>
</evidence>
<dbReference type="FunFam" id="3.40.50.720:FF:000021">
    <property type="entry name" value="D-3-phosphoglycerate dehydrogenase"/>
    <property type="match status" value="1"/>
</dbReference>
<dbReference type="PROSITE" id="PS00065">
    <property type="entry name" value="D_2_HYDROXYACID_DH_1"/>
    <property type="match status" value="1"/>
</dbReference>
<dbReference type="GO" id="GO:0006564">
    <property type="term" value="P:L-serine biosynthetic process"/>
    <property type="evidence" value="ECO:0007669"/>
    <property type="project" value="UniProtKB-KW"/>
</dbReference>
<dbReference type="PANTHER" id="PTHR42938">
    <property type="entry name" value="FORMATE DEHYDROGENASE 1"/>
    <property type="match status" value="1"/>
</dbReference>
<dbReference type="InterPro" id="IPR006139">
    <property type="entry name" value="D-isomer_2_OHA_DH_cat_dom"/>
</dbReference>
<dbReference type="Pfam" id="PF00389">
    <property type="entry name" value="2-Hacid_dh"/>
    <property type="match status" value="1"/>
</dbReference>
<dbReference type="InterPro" id="IPR006236">
    <property type="entry name" value="PGDH"/>
</dbReference>
<keyword evidence="16" id="KW-1185">Reference proteome</keyword>
<evidence type="ECO:0000256" key="1">
    <source>
        <dbReference type="ARBA" id="ARBA00005216"/>
    </source>
</evidence>
<keyword evidence="11 13" id="KW-0718">Serine biosynthesis</keyword>
<dbReference type="SUPFAM" id="SSF143548">
    <property type="entry name" value="Serine metabolism enzymes domain"/>
    <property type="match status" value="1"/>
</dbReference>
<reference evidence="15 16" key="1">
    <citation type="submission" date="2011-02" db="EMBL/GenBank/DDBJ databases">
        <title>The Genome Sequence of Sphaeroforma arctica JP610.</title>
        <authorList>
            <consortium name="The Broad Institute Genome Sequencing Platform"/>
            <person name="Russ C."/>
            <person name="Cuomo C."/>
            <person name="Young S.K."/>
            <person name="Zeng Q."/>
            <person name="Gargeya S."/>
            <person name="Alvarado L."/>
            <person name="Berlin A."/>
            <person name="Chapman S.B."/>
            <person name="Chen Z."/>
            <person name="Freedman E."/>
            <person name="Gellesch M."/>
            <person name="Goldberg J."/>
            <person name="Griggs A."/>
            <person name="Gujja S."/>
            <person name="Heilman E."/>
            <person name="Heiman D."/>
            <person name="Howarth C."/>
            <person name="Mehta T."/>
            <person name="Neiman D."/>
            <person name="Pearson M."/>
            <person name="Roberts A."/>
            <person name="Saif S."/>
            <person name="Shea T."/>
            <person name="Shenoy N."/>
            <person name="Sisk P."/>
            <person name="Stolte C."/>
            <person name="Sykes S."/>
            <person name="White J."/>
            <person name="Yandava C."/>
            <person name="Burger G."/>
            <person name="Gray M.W."/>
            <person name="Holland P.W.H."/>
            <person name="King N."/>
            <person name="Lang F.B.F."/>
            <person name="Roger A.J."/>
            <person name="Ruiz-Trillo I."/>
            <person name="Haas B."/>
            <person name="Nusbaum C."/>
            <person name="Birren B."/>
        </authorList>
    </citation>
    <scope>NUCLEOTIDE SEQUENCE [LARGE SCALE GENOMIC DNA]</scope>
    <source>
        <strain evidence="15 16">JP610</strain>
    </source>
</reference>
<dbReference type="eggNOG" id="KOG0068">
    <property type="taxonomic scope" value="Eukaryota"/>
</dbReference>
<feature type="domain" description="ACT" evidence="14">
    <location>
        <begin position="480"/>
        <end position="552"/>
    </location>
</feature>
<dbReference type="Pfam" id="PF02826">
    <property type="entry name" value="2-Hacid_dh_C"/>
    <property type="match status" value="1"/>
</dbReference>
<comment type="subunit">
    <text evidence="3">Homotetramer.</text>
</comment>
<evidence type="ECO:0000313" key="15">
    <source>
        <dbReference type="EMBL" id="KNC81328.1"/>
    </source>
</evidence>
<evidence type="ECO:0000256" key="5">
    <source>
        <dbReference type="ARBA" id="ARBA00021582"/>
    </source>
</evidence>
<evidence type="ECO:0000313" key="16">
    <source>
        <dbReference type="Proteomes" id="UP000054560"/>
    </source>
</evidence>
<dbReference type="InterPro" id="IPR045865">
    <property type="entry name" value="ACT-like_dom_sf"/>
</dbReference>
<evidence type="ECO:0000256" key="10">
    <source>
        <dbReference type="ARBA" id="ARBA00023027"/>
    </source>
</evidence>
<dbReference type="InterPro" id="IPR006140">
    <property type="entry name" value="D-isomer_DH_NAD-bd"/>
</dbReference>
<dbReference type="Gene3D" id="3.30.1330.90">
    <property type="entry name" value="D-3-phosphoglycerate dehydrogenase, domain 3"/>
    <property type="match status" value="1"/>
</dbReference>
<dbReference type="SUPFAM" id="SSF52283">
    <property type="entry name" value="Formate/glycerate dehydrogenase catalytic domain-like"/>
    <property type="match status" value="1"/>
</dbReference>
<name>A0A0L0FZD4_9EUKA</name>
<sequence>MAVATNGEPQQGMEVRKVLISDPINPLCVKILNDAGIEVDARDKVPMDELVKIISDYDALIVRSGTTVTAEVLAAGNLKIVGRAGTGVDNIDLDAATKAGTIVLNTPGGNTVSAAEHTCAMLQSLCRFIPQSNEKLRAGKFDRKGGMGVELHGKTIGIIGLGRIGREVAKRMQAFDVKTIGYDPIMPKNVAAKFNIEAMDLDAVFAQSDFLTIHTPLTPQTKGLLGEDAFKKCKKGFRVVNCARGGIIDEEALLIALNDGVCAGAALDVFQEEPPMDSPISSKLIAHPLVIATPHLGASTKDAQVKVAVEIAESIVRATRGGALVGAVNAPKLVNAFSPEIKPYVALATKMGLIVSQVLGGDAFLATNSTIQSISLFAKGDLIKDMADVLKNALLTGLMSKLSDDPVNLINAHHYAKDLDFQINATGTDKIDDLPYKNVLSVSIDSADSTHTYEGVVVAGAPHLITINNFEIGAKPNGHVLFYSNYNTPGVLGKVAGVCGAHNLNIFDFNMGEENNKKVHMSVLNVESPVTQEALKDIQAIDGVLGVRYLDLE</sequence>
<dbReference type="RefSeq" id="XP_014155230.1">
    <property type="nucleotide sequence ID" value="XM_014299755.1"/>
</dbReference>
<dbReference type="InterPro" id="IPR029752">
    <property type="entry name" value="D-isomer_DH_CS1"/>
</dbReference>
<protein>
    <recommendedName>
        <fullName evidence="5 13">D-3-phosphoglycerate dehydrogenase</fullName>
        <ecNumber evidence="4 13">1.1.1.95</ecNumber>
    </recommendedName>
</protein>
<comment type="catalytic activity">
    <reaction evidence="12 13">
        <text>(2R)-3-phosphoglycerate + NAD(+) = 3-phosphooxypyruvate + NADH + H(+)</text>
        <dbReference type="Rhea" id="RHEA:12641"/>
        <dbReference type="ChEBI" id="CHEBI:15378"/>
        <dbReference type="ChEBI" id="CHEBI:18110"/>
        <dbReference type="ChEBI" id="CHEBI:57540"/>
        <dbReference type="ChEBI" id="CHEBI:57945"/>
        <dbReference type="ChEBI" id="CHEBI:58272"/>
        <dbReference type="EC" id="1.1.1.95"/>
    </reaction>
</comment>
<dbReference type="PROSITE" id="PS00671">
    <property type="entry name" value="D_2_HYDROXYACID_DH_3"/>
    <property type="match status" value="1"/>
</dbReference>
<dbReference type="Proteomes" id="UP000054560">
    <property type="component" value="Unassembled WGS sequence"/>
</dbReference>
<dbReference type="Gene3D" id="3.30.70.260">
    <property type="match status" value="1"/>
</dbReference>
<evidence type="ECO:0000256" key="12">
    <source>
        <dbReference type="ARBA" id="ARBA00048731"/>
    </source>
</evidence>
<dbReference type="InterPro" id="IPR002912">
    <property type="entry name" value="ACT_dom"/>
</dbReference>
<dbReference type="InterPro" id="IPR029753">
    <property type="entry name" value="D-isomer_DH_CS"/>
</dbReference>
<evidence type="ECO:0000256" key="3">
    <source>
        <dbReference type="ARBA" id="ARBA00011881"/>
    </source>
</evidence>
<dbReference type="PROSITE" id="PS51671">
    <property type="entry name" value="ACT"/>
    <property type="match status" value="1"/>
</dbReference>
<evidence type="ECO:0000256" key="6">
    <source>
        <dbReference type="ARBA" id="ARBA00022553"/>
    </source>
</evidence>
<dbReference type="UniPathway" id="UPA00135">
    <property type="reaction ID" value="UER00196"/>
</dbReference>
<dbReference type="AlphaFoldDB" id="A0A0L0FZD4"/>
<evidence type="ECO:0000256" key="9">
    <source>
        <dbReference type="ARBA" id="ARBA00023002"/>
    </source>
</evidence>
<dbReference type="STRING" id="667725.A0A0L0FZD4"/>
<evidence type="ECO:0000259" key="14">
    <source>
        <dbReference type="PROSITE" id="PS51671"/>
    </source>
</evidence>
<keyword evidence="10 13" id="KW-0520">NAD</keyword>
<dbReference type="Pfam" id="PF19304">
    <property type="entry name" value="PGDH_inter"/>
    <property type="match status" value="1"/>
</dbReference>
<dbReference type="InterPro" id="IPR045626">
    <property type="entry name" value="PGDH_ASB_dom"/>
</dbReference>
<dbReference type="SUPFAM" id="SSF51735">
    <property type="entry name" value="NAD(P)-binding Rossmann-fold domains"/>
    <property type="match status" value="1"/>
</dbReference>
<gene>
    <name evidence="15" type="ORF">SARC_06346</name>
</gene>
<dbReference type="OrthoDB" id="1621027at2759"/>
<dbReference type="CDD" id="cd12173">
    <property type="entry name" value="PGDH_4"/>
    <property type="match status" value="1"/>
</dbReference>
<comment type="similarity">
    <text evidence="2 13">Belongs to the D-isomer specific 2-hydroxyacid dehydrogenase family.</text>
</comment>
<dbReference type="GeneID" id="25906850"/>
<dbReference type="PROSITE" id="PS00670">
    <property type="entry name" value="D_2_HYDROXYACID_DH_2"/>
    <property type="match status" value="1"/>
</dbReference>
<keyword evidence="9 13" id="KW-0560">Oxidoreductase</keyword>
<evidence type="ECO:0000256" key="4">
    <source>
        <dbReference type="ARBA" id="ARBA00013143"/>
    </source>
</evidence>
<dbReference type="SUPFAM" id="SSF55021">
    <property type="entry name" value="ACT-like"/>
    <property type="match status" value="1"/>
</dbReference>
<dbReference type="NCBIfam" id="TIGR01327">
    <property type="entry name" value="PGDH"/>
    <property type="match status" value="1"/>
</dbReference>
<comment type="pathway">
    <text evidence="1 13">Amino-acid biosynthesis; L-serine biosynthesis; L-serine from 3-phospho-D-glycerate: step 1/3.</text>
</comment>